<name>A0A3R7FYU3_9ACTN</name>
<dbReference type="EMBL" id="JNAD02000003">
    <property type="protein sequence ID" value="RKM97353.1"/>
    <property type="molecule type" value="Genomic_DNA"/>
</dbReference>
<reference evidence="2 3" key="1">
    <citation type="journal article" date="2014" name="Genome Announc.">
        <title>Draft Genome Sequence of Streptomyces fradiae ATCC 19609, a Strain Highly Sensitive to Antibiotics.</title>
        <authorList>
            <person name="Bekker O.B."/>
            <person name="Klimina K.M."/>
            <person name="Vatlin A.A."/>
            <person name="Zakharevich N.V."/>
            <person name="Kasianov A.S."/>
            <person name="Danilenko V.N."/>
        </authorList>
    </citation>
    <scope>NUCLEOTIDE SEQUENCE [LARGE SCALE GENOMIC DNA]</scope>
    <source>
        <strain evidence="2 3">ATCC 19609</strain>
    </source>
</reference>
<protein>
    <recommendedName>
        <fullName evidence="4">PE-PGRS family protein</fullName>
    </recommendedName>
</protein>
<evidence type="ECO:0000313" key="3">
    <source>
        <dbReference type="Proteomes" id="UP000028058"/>
    </source>
</evidence>
<sequence>MTTAEPAAGAGGEQDERLKGRPAGPLVRECAPPYTRRSGQIAAVLLYGNGGHSVMWPDRREDRDKPWFREPFTVFEVLLGRNVTVFELRLPAAGDAQFFEARAEVHWEVEDPYTVVSKRVWDLRELLEGELLYGLRQVSRRFRLTEAQRADEAVRAELAAGHPDLGRDLGLRLTTRVFVDLSDPIRQRLGERDEIHFDMTTEEAQAEAERRREAHQRRLARDRAAELESVLKRGEEAEIIYHMARNPEKEWEIRQAIRQEKRQGQADFINLFNRLIDRGILERHDIDDGMYEVLQHLRESTGGVIGGVTDRVLSTGPARRELEDGPRPGRPGRYRDERPGGFRDEDGGDHGGGGRRGGGDGPRDPDGYRDDRDRHPGPYRDDRGRPPEPELPPWDEEPRIHRPTRVESAAERAQEERRAREEQREREEQRGGAGRRSRPSADFDDWDDT</sequence>
<organism evidence="2 3">
    <name type="scientific">Streptomyces xinghaiensis</name>
    <dbReference type="NCBI Taxonomy" id="1038928"/>
    <lineage>
        <taxon>Bacteria</taxon>
        <taxon>Bacillati</taxon>
        <taxon>Actinomycetota</taxon>
        <taxon>Actinomycetes</taxon>
        <taxon>Kitasatosporales</taxon>
        <taxon>Streptomycetaceae</taxon>
        <taxon>Streptomyces</taxon>
    </lineage>
</organism>
<feature type="region of interest" description="Disordered" evidence="1">
    <location>
        <begin position="306"/>
        <end position="449"/>
    </location>
</feature>
<feature type="compositionally biased region" description="Basic and acidic residues" evidence="1">
    <location>
        <begin position="357"/>
        <end position="388"/>
    </location>
</feature>
<feature type="compositionally biased region" description="Basic and acidic residues" evidence="1">
    <location>
        <begin position="318"/>
        <end position="349"/>
    </location>
</feature>
<evidence type="ECO:0000313" key="2">
    <source>
        <dbReference type="EMBL" id="RKM97353.1"/>
    </source>
</evidence>
<feature type="compositionally biased region" description="Basic and acidic residues" evidence="1">
    <location>
        <begin position="396"/>
        <end position="430"/>
    </location>
</feature>
<keyword evidence="3" id="KW-1185">Reference proteome</keyword>
<evidence type="ECO:0008006" key="4">
    <source>
        <dbReference type="Google" id="ProtNLM"/>
    </source>
</evidence>
<dbReference type="RefSeq" id="WP_050364577.1">
    <property type="nucleotide sequence ID" value="NZ_JBFACB010000003.1"/>
</dbReference>
<gene>
    <name evidence="2" type="ORF">SFRA_009060</name>
</gene>
<dbReference type="OrthoDB" id="3868008at2"/>
<accession>A0A3R7FYU3</accession>
<dbReference type="Proteomes" id="UP000028058">
    <property type="component" value="Unassembled WGS sequence"/>
</dbReference>
<evidence type="ECO:0000256" key="1">
    <source>
        <dbReference type="SAM" id="MobiDB-lite"/>
    </source>
</evidence>
<feature type="region of interest" description="Disordered" evidence="1">
    <location>
        <begin position="1"/>
        <end position="26"/>
    </location>
</feature>
<comment type="caution">
    <text evidence="2">The sequence shown here is derived from an EMBL/GenBank/DDBJ whole genome shotgun (WGS) entry which is preliminary data.</text>
</comment>
<proteinExistence type="predicted"/>
<dbReference type="AlphaFoldDB" id="A0A3R7FYU3"/>